<dbReference type="STRING" id="411945.GA0061102_102929"/>
<dbReference type="PANTHER" id="PTHR34631">
    <property type="match status" value="1"/>
</dbReference>
<dbReference type="InterPro" id="IPR053172">
    <property type="entry name" value="Tn903_transposase"/>
</dbReference>
<evidence type="ECO:0000259" key="1">
    <source>
        <dbReference type="Pfam" id="PF01609"/>
    </source>
</evidence>
<name>A0A1C3WFW2_9HYPH</name>
<organism evidence="2 3">
    <name type="scientific">Rhizobium miluonense</name>
    <dbReference type="NCBI Taxonomy" id="411945"/>
    <lineage>
        <taxon>Bacteria</taxon>
        <taxon>Pseudomonadati</taxon>
        <taxon>Pseudomonadota</taxon>
        <taxon>Alphaproteobacteria</taxon>
        <taxon>Hyphomicrobiales</taxon>
        <taxon>Rhizobiaceae</taxon>
        <taxon>Rhizobium/Agrobacterium group</taxon>
        <taxon>Rhizobium</taxon>
    </lineage>
</organism>
<gene>
    <name evidence="2" type="ORF">GA0061102_102929</name>
</gene>
<evidence type="ECO:0000313" key="2">
    <source>
        <dbReference type="EMBL" id="SCB38947.1"/>
    </source>
</evidence>
<keyword evidence="3" id="KW-1185">Reference proteome</keyword>
<accession>A0A1C3WFW2</accession>
<dbReference type="InterPro" id="IPR002559">
    <property type="entry name" value="Transposase_11"/>
</dbReference>
<dbReference type="GO" id="GO:0003677">
    <property type="term" value="F:DNA binding"/>
    <property type="evidence" value="ECO:0007669"/>
    <property type="project" value="InterPro"/>
</dbReference>
<dbReference type="AlphaFoldDB" id="A0A1C3WFW2"/>
<proteinExistence type="predicted"/>
<feature type="domain" description="Transposase IS4-like" evidence="1">
    <location>
        <begin position="2"/>
        <end position="93"/>
    </location>
</feature>
<dbReference type="Pfam" id="PF01609">
    <property type="entry name" value="DDE_Tnp_1"/>
    <property type="match status" value="1"/>
</dbReference>
<reference evidence="3" key="1">
    <citation type="submission" date="2016-08" db="EMBL/GenBank/DDBJ databases">
        <authorList>
            <person name="Varghese N."/>
            <person name="Submissions Spin"/>
        </authorList>
    </citation>
    <scope>NUCLEOTIDE SEQUENCE [LARGE SCALE GENOMIC DNA]</scope>
    <source>
        <strain evidence="3">HAMBI 2971</strain>
    </source>
</reference>
<dbReference type="PANTHER" id="PTHR34631:SF3">
    <property type="entry name" value="ISSOD12 TRANSPOSASE TNPA_ISSOD12"/>
    <property type="match status" value="1"/>
</dbReference>
<dbReference type="GO" id="GO:0004803">
    <property type="term" value="F:transposase activity"/>
    <property type="evidence" value="ECO:0007669"/>
    <property type="project" value="InterPro"/>
</dbReference>
<dbReference type="EMBL" id="FMAH01000029">
    <property type="protein sequence ID" value="SCB38947.1"/>
    <property type="molecule type" value="Genomic_DNA"/>
</dbReference>
<evidence type="ECO:0000313" key="3">
    <source>
        <dbReference type="Proteomes" id="UP000199435"/>
    </source>
</evidence>
<protein>
    <submittedName>
        <fullName evidence="2">Transposase DDE domain-containing protein</fullName>
    </submittedName>
</protein>
<dbReference type="Proteomes" id="UP000199435">
    <property type="component" value="Unassembled WGS sequence"/>
</dbReference>
<sequence>MHVLLDSTGLEIYGAGQWLEEKHGARSRRSWRKLHLALDADSGEIIAHVMTDQDTGDASRMEPLLDQIDSPISQFTTDCAHDGKPTYDAVTNHSAGAMVVIPPCSIAVEGPATDASSQQDRHIATVRILSIATLTARPRIGRRVISV</sequence>
<dbReference type="GO" id="GO:0006313">
    <property type="term" value="P:DNA transposition"/>
    <property type="evidence" value="ECO:0007669"/>
    <property type="project" value="InterPro"/>
</dbReference>